<feature type="compositionally biased region" description="Basic and acidic residues" evidence="4">
    <location>
        <begin position="131"/>
        <end position="142"/>
    </location>
</feature>
<evidence type="ECO:0000256" key="1">
    <source>
        <dbReference type="ARBA" id="ARBA00010458"/>
    </source>
</evidence>
<dbReference type="GO" id="GO:0005829">
    <property type="term" value="C:cytosol"/>
    <property type="evidence" value="ECO:0007669"/>
    <property type="project" value="TreeGrafter"/>
</dbReference>
<reference evidence="6 7" key="1">
    <citation type="journal article" date="2015" name="Genome Announc.">
        <title>Complete Genome of Geobacter pickeringii G13T, a Metal-Reducing Isolate from Sedimentary Kaolin Deposits.</title>
        <authorList>
            <person name="Badalamenti J.P."/>
            <person name="Bond D.R."/>
        </authorList>
    </citation>
    <scope>NUCLEOTIDE SEQUENCE [LARGE SCALE GENOMIC DNA]</scope>
    <source>
        <strain evidence="6 7">G13</strain>
    </source>
</reference>
<keyword evidence="2 3" id="KW-0378">Hydrolase</keyword>
<dbReference type="STRING" id="345632.GPICK_03460"/>
<feature type="domain" description="HotDog ACOT-type" evidence="5">
    <location>
        <begin position="6"/>
        <end position="118"/>
    </location>
</feature>
<dbReference type="InterPro" id="IPR006683">
    <property type="entry name" value="Thioestr_dom"/>
</dbReference>
<feature type="compositionally biased region" description="Low complexity" evidence="4">
    <location>
        <begin position="149"/>
        <end position="158"/>
    </location>
</feature>
<dbReference type="Pfam" id="PF03061">
    <property type="entry name" value="4HBT"/>
    <property type="match status" value="1"/>
</dbReference>
<comment type="similarity">
    <text evidence="1">Belongs to the acyl coenzyme A hydrolase family.</text>
</comment>
<dbReference type="AlphaFoldDB" id="A0A0B5B7Q2"/>
<dbReference type="CDD" id="cd03442">
    <property type="entry name" value="BFIT_BACH"/>
    <property type="match status" value="1"/>
</dbReference>
<dbReference type="InterPro" id="IPR029069">
    <property type="entry name" value="HotDog_dom_sf"/>
</dbReference>
<evidence type="ECO:0000256" key="2">
    <source>
        <dbReference type="ARBA" id="ARBA00022801"/>
    </source>
</evidence>
<dbReference type="PROSITE" id="PS51770">
    <property type="entry name" value="HOTDOG_ACOT"/>
    <property type="match status" value="1"/>
</dbReference>
<protein>
    <submittedName>
        <fullName evidence="6">Long-chain acyl-CoA thioesterase</fullName>
    </submittedName>
</protein>
<accession>A0A0B5B7Q2</accession>
<evidence type="ECO:0000256" key="4">
    <source>
        <dbReference type="SAM" id="MobiDB-lite"/>
    </source>
</evidence>
<name>A0A0B5B7Q2_9BACT</name>
<dbReference type="Proteomes" id="UP000057609">
    <property type="component" value="Chromosome"/>
</dbReference>
<dbReference type="RefSeq" id="WP_039740540.1">
    <property type="nucleotide sequence ID" value="NZ_CP009788.1"/>
</dbReference>
<dbReference type="PANTHER" id="PTHR11049:SF24">
    <property type="entry name" value="CYTOSOLIC ACYL COENZYME A THIOESTER HYDROLASE"/>
    <property type="match status" value="1"/>
</dbReference>
<sequence>MGCGTTGRVWTLIETLLPQDTNPVGSIFGGVLMSLMDKAAAITAWRYTRGVVVTAGVEEISFLRPVRVGEVVKVCARVVNTGRTSLDMDVVVEAEDVFTGESAMAARGFFTMVALDKEGMPTEVPPWNPRTAEERQERDQARTRRALRRQNNTLPLPE</sequence>
<dbReference type="OrthoDB" id="9809430at2"/>
<organism evidence="6 7">
    <name type="scientific">Geobacter pickeringii</name>
    <dbReference type="NCBI Taxonomy" id="345632"/>
    <lineage>
        <taxon>Bacteria</taxon>
        <taxon>Pseudomonadati</taxon>
        <taxon>Thermodesulfobacteriota</taxon>
        <taxon>Desulfuromonadia</taxon>
        <taxon>Geobacterales</taxon>
        <taxon>Geobacteraceae</taxon>
        <taxon>Geobacter</taxon>
    </lineage>
</organism>
<dbReference type="GO" id="GO:0006637">
    <property type="term" value="P:acyl-CoA metabolic process"/>
    <property type="evidence" value="ECO:0007669"/>
    <property type="project" value="TreeGrafter"/>
</dbReference>
<dbReference type="SUPFAM" id="SSF54637">
    <property type="entry name" value="Thioesterase/thiol ester dehydrase-isomerase"/>
    <property type="match status" value="1"/>
</dbReference>
<dbReference type="InterPro" id="IPR033120">
    <property type="entry name" value="HOTDOG_ACOT"/>
</dbReference>
<evidence type="ECO:0000313" key="7">
    <source>
        <dbReference type="Proteomes" id="UP000057609"/>
    </source>
</evidence>
<gene>
    <name evidence="6" type="ORF">GPICK_03460</name>
</gene>
<feature type="region of interest" description="Disordered" evidence="4">
    <location>
        <begin position="120"/>
        <end position="158"/>
    </location>
</feature>
<dbReference type="KEGG" id="gpi:GPICK_03460"/>
<evidence type="ECO:0000256" key="3">
    <source>
        <dbReference type="PROSITE-ProRule" id="PRU01106"/>
    </source>
</evidence>
<dbReference type="HOGENOM" id="CLU_050164_3_2_7"/>
<proteinExistence type="inferred from homology"/>
<dbReference type="EMBL" id="CP009788">
    <property type="protein sequence ID" value="AJE02558.1"/>
    <property type="molecule type" value="Genomic_DNA"/>
</dbReference>
<dbReference type="Gene3D" id="3.10.129.10">
    <property type="entry name" value="Hotdog Thioesterase"/>
    <property type="match status" value="1"/>
</dbReference>
<keyword evidence="7" id="KW-1185">Reference proteome</keyword>
<dbReference type="GO" id="GO:0009062">
    <property type="term" value="P:fatty acid catabolic process"/>
    <property type="evidence" value="ECO:0007669"/>
    <property type="project" value="TreeGrafter"/>
</dbReference>
<dbReference type="InterPro" id="IPR040170">
    <property type="entry name" value="Cytosol_ACT"/>
</dbReference>
<dbReference type="PANTHER" id="PTHR11049">
    <property type="entry name" value="ACYL COENZYME A THIOESTER HYDROLASE"/>
    <property type="match status" value="1"/>
</dbReference>
<dbReference type="GO" id="GO:0052816">
    <property type="term" value="F:long-chain fatty acyl-CoA hydrolase activity"/>
    <property type="evidence" value="ECO:0007669"/>
    <property type="project" value="TreeGrafter"/>
</dbReference>
<evidence type="ECO:0000313" key="6">
    <source>
        <dbReference type="EMBL" id="AJE02558.1"/>
    </source>
</evidence>
<evidence type="ECO:0000259" key="5">
    <source>
        <dbReference type="PROSITE" id="PS51770"/>
    </source>
</evidence>